<proteinExistence type="predicted"/>
<dbReference type="GO" id="GO:0005886">
    <property type="term" value="C:plasma membrane"/>
    <property type="evidence" value="ECO:0007669"/>
    <property type="project" value="UniProtKB-SubCell"/>
</dbReference>
<feature type="transmembrane region" description="Helical" evidence="6">
    <location>
        <begin position="275"/>
        <end position="299"/>
    </location>
</feature>
<name>A0A934QN29_9PSEU</name>
<reference evidence="7" key="1">
    <citation type="submission" date="2020-12" db="EMBL/GenBank/DDBJ databases">
        <title>Prauserella sp. ASG 168, a novel actinomycete isolated from cave rock.</title>
        <authorList>
            <person name="Suriyachadkun C."/>
        </authorList>
    </citation>
    <scope>NUCLEOTIDE SEQUENCE</scope>
    <source>
        <strain evidence="7">ASG 168</strain>
    </source>
</reference>
<accession>A0A934QN29</accession>
<dbReference type="EMBL" id="JAENJH010000001">
    <property type="protein sequence ID" value="MBK1783210.1"/>
    <property type="molecule type" value="Genomic_DNA"/>
</dbReference>
<keyword evidence="5 6" id="KW-0472">Membrane</keyword>
<protein>
    <submittedName>
        <fullName evidence="7">Branched-chain amino acid ABC transporter permease</fullName>
    </submittedName>
</protein>
<feature type="transmembrane region" description="Helical" evidence="6">
    <location>
        <begin position="92"/>
        <end position="112"/>
    </location>
</feature>
<keyword evidence="3 6" id="KW-0812">Transmembrane</keyword>
<dbReference type="InterPro" id="IPR043428">
    <property type="entry name" value="LivM-like"/>
</dbReference>
<keyword evidence="8" id="KW-1185">Reference proteome</keyword>
<evidence type="ECO:0000256" key="5">
    <source>
        <dbReference type="ARBA" id="ARBA00023136"/>
    </source>
</evidence>
<feature type="transmembrane region" description="Helical" evidence="6">
    <location>
        <begin position="118"/>
        <end position="138"/>
    </location>
</feature>
<evidence type="ECO:0000256" key="2">
    <source>
        <dbReference type="ARBA" id="ARBA00022475"/>
    </source>
</evidence>
<keyword evidence="2" id="KW-1003">Cell membrane</keyword>
<evidence type="ECO:0000256" key="6">
    <source>
        <dbReference type="SAM" id="Phobius"/>
    </source>
</evidence>
<comment type="subcellular location">
    <subcellularLocation>
        <location evidence="1">Cell membrane</location>
        <topology evidence="1">Multi-pass membrane protein</topology>
    </subcellularLocation>
</comment>
<feature type="transmembrane region" description="Helical" evidence="6">
    <location>
        <begin position="145"/>
        <end position="166"/>
    </location>
</feature>
<feature type="transmembrane region" description="Helical" evidence="6">
    <location>
        <begin position="41"/>
        <end position="59"/>
    </location>
</feature>
<dbReference type="PANTHER" id="PTHR30482">
    <property type="entry name" value="HIGH-AFFINITY BRANCHED-CHAIN AMINO ACID TRANSPORT SYSTEM PERMEASE"/>
    <property type="match status" value="1"/>
</dbReference>
<dbReference type="Pfam" id="PF02653">
    <property type="entry name" value="BPD_transp_2"/>
    <property type="match status" value="1"/>
</dbReference>
<dbReference type="RefSeq" id="WP_200314355.1">
    <property type="nucleotide sequence ID" value="NZ_JAENJH010000001.1"/>
</dbReference>
<dbReference type="Proteomes" id="UP000635245">
    <property type="component" value="Unassembled WGS sequence"/>
</dbReference>
<dbReference type="AlphaFoldDB" id="A0A934QN29"/>
<evidence type="ECO:0000256" key="1">
    <source>
        <dbReference type="ARBA" id="ARBA00004651"/>
    </source>
</evidence>
<feature type="transmembrane region" description="Helical" evidence="6">
    <location>
        <begin position="236"/>
        <end position="255"/>
    </location>
</feature>
<gene>
    <name evidence="7" type="ORF">JHE00_02655</name>
</gene>
<comment type="caution">
    <text evidence="7">The sequence shown here is derived from an EMBL/GenBank/DDBJ whole genome shotgun (WGS) entry which is preliminary data.</text>
</comment>
<feature type="transmembrane region" description="Helical" evidence="6">
    <location>
        <begin position="311"/>
        <end position="330"/>
    </location>
</feature>
<dbReference type="InterPro" id="IPR001851">
    <property type="entry name" value="ABC_transp_permease"/>
</dbReference>
<feature type="transmembrane region" description="Helical" evidence="6">
    <location>
        <begin position="186"/>
        <end position="205"/>
    </location>
</feature>
<dbReference type="PANTHER" id="PTHR30482:SF10">
    <property type="entry name" value="HIGH-AFFINITY BRANCHED-CHAIN AMINO ACID TRANSPORT PROTEIN BRAE"/>
    <property type="match status" value="1"/>
</dbReference>
<sequence>MSSGTPTVSTPGAPPPQKAAQRLSAAPVRALAASRLADPRLRAGLFAAGLAALLVTPLFGLNNSALLLFSTVFMWIGLTSSWNIISGFTGYVDFGHGVFFGIGGYTAGLLVTHLEMPFWYTVPFAPVFGFVFALVVGYPLLRLRGVYFSIAMLGAFMAMRELALVFRDFTGGSGGIIFEAVIDRTLFYYVFLGVAVIVVLGTVWLRRSQLGSSMLAVRENEIGAEARGINTTMVKLTAFCVAGSITALIGSLWAYQTAFIDPAIMFRDVLLINLALMVTLGGLGTVWGPALGATVFILLRETLWETEGEDFLVFFGVALIVVVLTLPKGIAGSLADRVHLARARRAGKEESR</sequence>
<organism evidence="7 8">
    <name type="scientific">Prauserella cavernicola</name>
    <dbReference type="NCBI Taxonomy" id="2800127"/>
    <lineage>
        <taxon>Bacteria</taxon>
        <taxon>Bacillati</taxon>
        <taxon>Actinomycetota</taxon>
        <taxon>Actinomycetes</taxon>
        <taxon>Pseudonocardiales</taxon>
        <taxon>Pseudonocardiaceae</taxon>
        <taxon>Prauserella</taxon>
    </lineage>
</organism>
<feature type="transmembrane region" description="Helical" evidence="6">
    <location>
        <begin position="65"/>
        <end position="85"/>
    </location>
</feature>
<dbReference type="CDD" id="cd06581">
    <property type="entry name" value="TM_PBP1_LivM_like"/>
    <property type="match status" value="1"/>
</dbReference>
<evidence type="ECO:0000256" key="3">
    <source>
        <dbReference type="ARBA" id="ARBA00022692"/>
    </source>
</evidence>
<evidence type="ECO:0000256" key="4">
    <source>
        <dbReference type="ARBA" id="ARBA00022989"/>
    </source>
</evidence>
<keyword evidence="4 6" id="KW-1133">Transmembrane helix</keyword>
<evidence type="ECO:0000313" key="7">
    <source>
        <dbReference type="EMBL" id="MBK1783210.1"/>
    </source>
</evidence>
<dbReference type="GO" id="GO:0015658">
    <property type="term" value="F:branched-chain amino acid transmembrane transporter activity"/>
    <property type="evidence" value="ECO:0007669"/>
    <property type="project" value="InterPro"/>
</dbReference>
<evidence type="ECO:0000313" key="8">
    <source>
        <dbReference type="Proteomes" id="UP000635245"/>
    </source>
</evidence>